<reference evidence="1" key="1">
    <citation type="submission" date="2018-05" db="EMBL/GenBank/DDBJ databases">
        <authorList>
            <person name="Lanie J.A."/>
            <person name="Ng W.-L."/>
            <person name="Kazmierczak K.M."/>
            <person name="Andrzejewski T.M."/>
            <person name="Davidsen T.M."/>
            <person name="Wayne K.J."/>
            <person name="Tettelin H."/>
            <person name="Glass J.I."/>
            <person name="Rusch D."/>
            <person name="Podicherti R."/>
            <person name="Tsui H.-C.T."/>
            <person name="Winkler M.E."/>
        </authorList>
    </citation>
    <scope>NUCLEOTIDE SEQUENCE</scope>
</reference>
<evidence type="ECO:0000313" key="1">
    <source>
        <dbReference type="EMBL" id="SVC52980.1"/>
    </source>
</evidence>
<gene>
    <name evidence="1" type="ORF">METZ01_LOCUS305834</name>
</gene>
<protein>
    <submittedName>
        <fullName evidence="1">Uncharacterized protein</fullName>
    </submittedName>
</protein>
<name>A0A382MWS6_9ZZZZ</name>
<proteinExistence type="predicted"/>
<accession>A0A382MWS6</accession>
<dbReference type="EMBL" id="UINC01096248">
    <property type="protein sequence ID" value="SVC52980.1"/>
    <property type="molecule type" value="Genomic_DNA"/>
</dbReference>
<sequence length="48" mass="5534">MNQELQRAASPCRSGFIFFDSSNTLEIMMLKKAIMLSSLCWAYNFPLK</sequence>
<organism evidence="1">
    <name type="scientific">marine metagenome</name>
    <dbReference type="NCBI Taxonomy" id="408172"/>
    <lineage>
        <taxon>unclassified sequences</taxon>
        <taxon>metagenomes</taxon>
        <taxon>ecological metagenomes</taxon>
    </lineage>
</organism>
<dbReference type="AlphaFoldDB" id="A0A382MWS6"/>